<dbReference type="InterPro" id="IPR041424">
    <property type="entry name" value="CinA_KH"/>
</dbReference>
<dbReference type="CDD" id="cd00885">
    <property type="entry name" value="cinA"/>
    <property type="match status" value="1"/>
</dbReference>
<dbReference type="Pfam" id="PF02464">
    <property type="entry name" value="CinA"/>
    <property type="match status" value="1"/>
</dbReference>
<dbReference type="Gene3D" id="3.40.980.10">
    <property type="entry name" value="MoaB/Mog-like domain"/>
    <property type="match status" value="1"/>
</dbReference>
<dbReference type="Gene3D" id="3.90.950.20">
    <property type="entry name" value="CinA-like"/>
    <property type="match status" value="1"/>
</dbReference>
<dbReference type="HAMAP" id="MF_00226_B">
    <property type="entry name" value="CinA_B"/>
    <property type="match status" value="1"/>
</dbReference>
<accession>A0A9D2WNZ0</accession>
<dbReference type="NCBIfam" id="TIGR00200">
    <property type="entry name" value="cinA_nterm"/>
    <property type="match status" value="1"/>
</dbReference>
<comment type="similarity">
    <text evidence="1">Belongs to the CinA family.</text>
</comment>
<dbReference type="Gene3D" id="3.30.70.2860">
    <property type="match status" value="1"/>
</dbReference>
<dbReference type="InterPro" id="IPR008135">
    <property type="entry name" value="Competence-induced_CinA"/>
</dbReference>
<evidence type="ECO:0000313" key="3">
    <source>
        <dbReference type="EMBL" id="KAF1084962.1"/>
    </source>
</evidence>
<dbReference type="OrthoDB" id="9801454at2"/>
<dbReference type="EMBL" id="LSRS01000003">
    <property type="protein sequence ID" value="KAF1084962.1"/>
    <property type="molecule type" value="Genomic_DNA"/>
</dbReference>
<proteinExistence type="inferred from homology"/>
<dbReference type="InterPro" id="IPR036425">
    <property type="entry name" value="MoaB/Mog-like_dom_sf"/>
</dbReference>
<dbReference type="SMART" id="SM00852">
    <property type="entry name" value="MoCF_biosynth"/>
    <property type="match status" value="1"/>
</dbReference>
<dbReference type="InterPro" id="IPR036653">
    <property type="entry name" value="CinA-like_C"/>
</dbReference>
<dbReference type="Proteomes" id="UP000798488">
    <property type="component" value="Unassembled WGS sequence"/>
</dbReference>
<evidence type="ECO:0000313" key="4">
    <source>
        <dbReference type="Proteomes" id="UP000798488"/>
    </source>
</evidence>
<reference evidence="3" key="1">
    <citation type="submission" date="2016-02" db="EMBL/GenBank/DDBJ databases">
        <title>Draft Genome Sequence of Sporotomaculum syntrophicum Strain FB, a Syntrophic Benzoate Degrader.</title>
        <authorList>
            <person name="Nobu M.K."/>
            <person name="Narihiro T."/>
            <person name="Qiu Y.-L."/>
            <person name="Ohashi A."/>
            <person name="Liu W.-T."/>
            <person name="Yuji S."/>
        </authorList>
    </citation>
    <scope>NUCLEOTIDE SEQUENCE</scope>
    <source>
        <strain evidence="3">FB</strain>
    </source>
</reference>
<name>A0A9D2WNZ0_9FIRM</name>
<dbReference type="SUPFAM" id="SSF53218">
    <property type="entry name" value="Molybdenum cofactor biosynthesis proteins"/>
    <property type="match status" value="1"/>
</dbReference>
<dbReference type="PANTHER" id="PTHR13939:SF0">
    <property type="entry name" value="NMN AMIDOHYDROLASE-LIKE PROTEIN YFAY"/>
    <property type="match status" value="1"/>
</dbReference>
<dbReference type="SUPFAM" id="SSF142433">
    <property type="entry name" value="CinA-like"/>
    <property type="match status" value="1"/>
</dbReference>
<gene>
    <name evidence="1 3" type="primary">cinA</name>
    <name evidence="3" type="ORF">SPSYN_01098</name>
</gene>
<sequence length="415" mass="44669">MICELIFTGTELLLGQILNTNAQVIEQELSALGIDVYHQITVGDNLQRCAAAIQQAAGRADLIIVGGGLGPTEDDISREALAEACRMDLVQDEQALAMVRRFFDRRGIPYSSNNLKQALVPAGGKAIDNPIGTAPGIMLEQAGKIYLLLPGPPMEFNMMVKEQIIPFLRGKLAGRVGVIKSRVLKCCGIGESLLDEKLGDLLKSTNPTLAPTAKFAEIHLRITAKTREAGLAGEMIAAMESRVHECIGAHIFGADEDTLPGAVTRLLREQGQTIAVAENFTGGYLSYDLSSAAGGEDTFVAGLVCRDYWRLQGKAGLVLGEVPAAPGERAGYMAAMVREQFGAGIGLAVAVESGEAARFKVAEYNFYLAGDFNGQLMLSKVTWSGEREAMTRFAATMAMVRLWRYLKHGLPFDAR</sequence>
<comment type="caution">
    <text evidence="3">The sequence shown here is derived from an EMBL/GenBank/DDBJ whole genome shotgun (WGS) entry which is preliminary data.</text>
</comment>
<keyword evidence="4" id="KW-1185">Reference proteome</keyword>
<evidence type="ECO:0000259" key="2">
    <source>
        <dbReference type="SMART" id="SM00852"/>
    </source>
</evidence>
<dbReference type="Pfam" id="PF00994">
    <property type="entry name" value="MoCF_biosynth"/>
    <property type="match status" value="1"/>
</dbReference>
<evidence type="ECO:0000256" key="1">
    <source>
        <dbReference type="HAMAP-Rule" id="MF_00226"/>
    </source>
</evidence>
<dbReference type="InterPro" id="IPR001453">
    <property type="entry name" value="MoaB/Mog_dom"/>
</dbReference>
<dbReference type="AlphaFoldDB" id="A0A9D2WNZ0"/>
<dbReference type="Pfam" id="PF18146">
    <property type="entry name" value="CinA_KH"/>
    <property type="match status" value="1"/>
</dbReference>
<dbReference type="PIRSF" id="PIRSF006728">
    <property type="entry name" value="CinA"/>
    <property type="match status" value="1"/>
</dbReference>
<feature type="domain" description="MoaB/Mog" evidence="2">
    <location>
        <begin position="4"/>
        <end position="171"/>
    </location>
</feature>
<protein>
    <recommendedName>
        <fullName evidence="1">Putative competence-damage inducible protein</fullName>
    </recommendedName>
</protein>
<dbReference type="PANTHER" id="PTHR13939">
    <property type="entry name" value="NICOTINAMIDE-NUCLEOTIDE AMIDOHYDROLASE PNCC"/>
    <property type="match status" value="1"/>
</dbReference>
<dbReference type="RefSeq" id="WP_161821498.1">
    <property type="nucleotide sequence ID" value="NZ_LSRS01000003.1"/>
</dbReference>
<dbReference type="InterPro" id="IPR050101">
    <property type="entry name" value="CinA"/>
</dbReference>
<dbReference type="InterPro" id="IPR008136">
    <property type="entry name" value="CinA_C"/>
</dbReference>
<organism evidence="3 4">
    <name type="scientific">Sporotomaculum syntrophicum</name>
    <dbReference type="NCBI Taxonomy" id="182264"/>
    <lineage>
        <taxon>Bacteria</taxon>
        <taxon>Bacillati</taxon>
        <taxon>Bacillota</taxon>
        <taxon>Clostridia</taxon>
        <taxon>Eubacteriales</taxon>
        <taxon>Desulfallaceae</taxon>
        <taxon>Sporotomaculum</taxon>
    </lineage>
</organism>